<evidence type="ECO:0000259" key="5">
    <source>
        <dbReference type="PROSITE" id="PS50937"/>
    </source>
</evidence>
<evidence type="ECO:0000313" key="7">
    <source>
        <dbReference type="Proteomes" id="UP000441797"/>
    </source>
</evidence>
<name>A0A6N8FUA5_9CHRO</name>
<feature type="domain" description="HTH merR-type" evidence="5">
    <location>
        <begin position="1"/>
        <end position="71"/>
    </location>
</feature>
<dbReference type="InterPro" id="IPR000551">
    <property type="entry name" value="MerR-type_HTH_dom"/>
</dbReference>
<keyword evidence="1" id="KW-0678">Repressor</keyword>
<dbReference type="PANTHER" id="PTHR30204:SF69">
    <property type="entry name" value="MERR-FAMILY TRANSCRIPTIONAL REGULATOR"/>
    <property type="match status" value="1"/>
</dbReference>
<protein>
    <recommendedName>
        <fullName evidence="5">HTH merR-type domain-containing protein</fullName>
    </recommendedName>
</protein>
<dbReference type="Proteomes" id="UP000441797">
    <property type="component" value="Unassembled WGS sequence"/>
</dbReference>
<keyword evidence="4" id="KW-0804">Transcription</keyword>
<evidence type="ECO:0000256" key="3">
    <source>
        <dbReference type="ARBA" id="ARBA00023125"/>
    </source>
</evidence>
<dbReference type="SUPFAM" id="SSF46955">
    <property type="entry name" value="Putative DNA-binding domain"/>
    <property type="match status" value="1"/>
</dbReference>
<reference evidence="6 7" key="1">
    <citation type="journal article" date="2019" name="Front. Microbiol.">
        <title>Genomic Features for Desiccation Tolerance and Sugar Biosynthesis in the Extremophile Gloeocapsopsis sp. UTEX B3054.</title>
        <authorList>
            <person name="Urrejola C."/>
            <person name="Alcorta J."/>
            <person name="Salas L."/>
            <person name="Vasquez M."/>
            <person name="Polz M.F."/>
            <person name="Vicuna R."/>
            <person name="Diez B."/>
        </authorList>
    </citation>
    <scope>NUCLEOTIDE SEQUENCE [LARGE SCALE GENOMIC DNA]</scope>
    <source>
        <strain evidence="6 7">1H9</strain>
    </source>
</reference>
<keyword evidence="2" id="KW-0805">Transcription regulation</keyword>
<dbReference type="OrthoDB" id="9791488at2"/>
<evidence type="ECO:0000256" key="1">
    <source>
        <dbReference type="ARBA" id="ARBA00022491"/>
    </source>
</evidence>
<gene>
    <name evidence="6" type="ORF">BWI75_03925</name>
</gene>
<dbReference type="AlphaFoldDB" id="A0A6N8FUA5"/>
<dbReference type="InterPro" id="IPR009061">
    <property type="entry name" value="DNA-bd_dom_put_sf"/>
</dbReference>
<dbReference type="Pfam" id="PF13411">
    <property type="entry name" value="MerR_1"/>
    <property type="match status" value="1"/>
</dbReference>
<keyword evidence="3" id="KW-0238">DNA-binding</keyword>
<dbReference type="GO" id="GO:0003677">
    <property type="term" value="F:DNA binding"/>
    <property type="evidence" value="ECO:0007669"/>
    <property type="project" value="UniProtKB-KW"/>
</dbReference>
<dbReference type="EMBL" id="NAPY01000004">
    <property type="protein sequence ID" value="MUL35526.1"/>
    <property type="molecule type" value="Genomic_DNA"/>
</dbReference>
<dbReference type="InterPro" id="IPR047057">
    <property type="entry name" value="MerR_fam"/>
</dbReference>
<evidence type="ECO:0000256" key="2">
    <source>
        <dbReference type="ARBA" id="ARBA00023015"/>
    </source>
</evidence>
<comment type="caution">
    <text evidence="6">The sequence shown here is derived from an EMBL/GenBank/DDBJ whole genome shotgun (WGS) entry which is preliminary data.</text>
</comment>
<evidence type="ECO:0000256" key="4">
    <source>
        <dbReference type="ARBA" id="ARBA00023163"/>
    </source>
</evidence>
<dbReference type="Gene3D" id="1.10.1660.10">
    <property type="match status" value="1"/>
</dbReference>
<dbReference type="GO" id="GO:0003700">
    <property type="term" value="F:DNA-binding transcription factor activity"/>
    <property type="evidence" value="ECO:0007669"/>
    <property type="project" value="InterPro"/>
</dbReference>
<dbReference type="PROSITE" id="PS50937">
    <property type="entry name" value="HTH_MERR_2"/>
    <property type="match status" value="1"/>
</dbReference>
<sequence>MLIHEVAEYFAITADTVRYYEKQGLLTEKHVRRRTNGYREYTEAALGRIRLIRLGQIANFGLAELRSGIELWESGKLSEEQKAEIWHQQLKRLDRQFEVLQESRNFIMSKLQQLQNCHKA</sequence>
<proteinExistence type="predicted"/>
<keyword evidence="7" id="KW-1185">Reference proteome</keyword>
<organism evidence="6 7">
    <name type="scientific">Gloeocapsopsis dulcis AAB1 = 1H9</name>
    <dbReference type="NCBI Taxonomy" id="1433147"/>
    <lineage>
        <taxon>Bacteria</taxon>
        <taxon>Bacillati</taxon>
        <taxon>Cyanobacteriota</taxon>
        <taxon>Cyanophyceae</taxon>
        <taxon>Oscillatoriophycideae</taxon>
        <taxon>Chroococcales</taxon>
        <taxon>Chroococcaceae</taxon>
        <taxon>Gloeocapsopsis</taxon>
        <taxon>Gloeocapsopsis dulcis</taxon>
    </lineage>
</organism>
<dbReference type="PANTHER" id="PTHR30204">
    <property type="entry name" value="REDOX-CYCLING DRUG-SENSING TRANSCRIPTIONAL ACTIVATOR SOXR"/>
    <property type="match status" value="1"/>
</dbReference>
<dbReference type="SMART" id="SM00422">
    <property type="entry name" value="HTH_MERR"/>
    <property type="match status" value="1"/>
</dbReference>
<dbReference type="RefSeq" id="WP_105221050.1">
    <property type="nucleotide sequence ID" value="NZ_CAWNSU010000082.1"/>
</dbReference>
<evidence type="ECO:0000313" key="6">
    <source>
        <dbReference type="EMBL" id="MUL35526.1"/>
    </source>
</evidence>
<accession>A0A6N8FUA5</accession>